<dbReference type="Proteomes" id="UP000515163">
    <property type="component" value="Unplaced"/>
</dbReference>
<dbReference type="InterPro" id="IPR017970">
    <property type="entry name" value="Homeobox_CS"/>
</dbReference>
<feature type="domain" description="Homeobox" evidence="13">
    <location>
        <begin position="160"/>
        <end position="220"/>
    </location>
</feature>
<dbReference type="GO" id="GO:0000977">
    <property type="term" value="F:RNA polymerase II transcription regulatory region sequence-specific DNA binding"/>
    <property type="evidence" value="ECO:0007669"/>
    <property type="project" value="TreeGrafter"/>
</dbReference>
<name>A0A6P8I9N8_ACTTE</name>
<keyword evidence="5 10" id="KW-0440">LIM domain</keyword>
<dbReference type="PROSITE" id="PS00027">
    <property type="entry name" value="HOMEOBOX_1"/>
    <property type="match status" value="1"/>
</dbReference>
<dbReference type="OrthoDB" id="5962112at2759"/>
<comment type="subcellular location">
    <subcellularLocation>
        <location evidence="1 9 11">Nucleus</location>
    </subcellularLocation>
</comment>
<evidence type="ECO:0000313" key="15">
    <source>
        <dbReference type="RefSeq" id="XP_031561857.1"/>
    </source>
</evidence>
<dbReference type="FunFam" id="2.10.110.10:FF:000136">
    <property type="entry name" value="LIM domain family"/>
    <property type="match status" value="1"/>
</dbReference>
<organism evidence="14 15">
    <name type="scientific">Actinia tenebrosa</name>
    <name type="common">Australian red waratah sea anemone</name>
    <dbReference type="NCBI Taxonomy" id="6105"/>
    <lineage>
        <taxon>Eukaryota</taxon>
        <taxon>Metazoa</taxon>
        <taxon>Cnidaria</taxon>
        <taxon>Anthozoa</taxon>
        <taxon>Hexacorallia</taxon>
        <taxon>Actiniaria</taxon>
        <taxon>Actiniidae</taxon>
        <taxon>Actinia</taxon>
    </lineage>
</organism>
<dbReference type="GO" id="GO:0005634">
    <property type="term" value="C:nucleus"/>
    <property type="evidence" value="ECO:0007669"/>
    <property type="project" value="UniProtKB-SubCell"/>
</dbReference>
<keyword evidence="8 9" id="KW-0539">Nucleus</keyword>
<dbReference type="InterPro" id="IPR050453">
    <property type="entry name" value="LIM_Homeobox_TF"/>
</dbReference>
<dbReference type="PANTHER" id="PTHR24208">
    <property type="entry name" value="LIM/HOMEOBOX PROTEIN LHX"/>
    <property type="match status" value="1"/>
</dbReference>
<dbReference type="SMART" id="SM00389">
    <property type="entry name" value="HOX"/>
    <property type="match status" value="1"/>
</dbReference>
<evidence type="ECO:0000256" key="1">
    <source>
        <dbReference type="ARBA" id="ARBA00004123"/>
    </source>
</evidence>
<dbReference type="InterPro" id="IPR001781">
    <property type="entry name" value="Znf_LIM"/>
</dbReference>
<dbReference type="GO" id="GO:0030182">
    <property type="term" value="P:neuron differentiation"/>
    <property type="evidence" value="ECO:0007669"/>
    <property type="project" value="TreeGrafter"/>
</dbReference>
<dbReference type="CDD" id="cd00086">
    <property type="entry name" value="homeodomain"/>
    <property type="match status" value="1"/>
</dbReference>
<feature type="DNA-binding region" description="Homeobox" evidence="9">
    <location>
        <begin position="162"/>
        <end position="221"/>
    </location>
</feature>
<evidence type="ECO:0000256" key="8">
    <source>
        <dbReference type="ARBA" id="ARBA00023242"/>
    </source>
</evidence>
<keyword evidence="3" id="KW-0677">Repeat</keyword>
<accession>A0A6P8I9N8</accession>
<dbReference type="Pfam" id="PF00046">
    <property type="entry name" value="Homeodomain"/>
    <property type="match status" value="1"/>
</dbReference>
<protein>
    <submittedName>
        <fullName evidence="15">LIM/homeobox protein Lhx4-like</fullName>
    </submittedName>
</protein>
<evidence type="ECO:0000259" key="13">
    <source>
        <dbReference type="PROSITE" id="PS50071"/>
    </source>
</evidence>
<dbReference type="PANTHER" id="PTHR24208:SF166">
    <property type="entry name" value="LIM HOMEOBOX TRANSCRIPTION FACTOR 1 ALPHA, ISOFORM B"/>
    <property type="match status" value="1"/>
</dbReference>
<evidence type="ECO:0000256" key="10">
    <source>
        <dbReference type="PROSITE-ProRule" id="PRU00125"/>
    </source>
</evidence>
<keyword evidence="4 10" id="KW-0862">Zinc</keyword>
<evidence type="ECO:0000256" key="3">
    <source>
        <dbReference type="ARBA" id="ARBA00022737"/>
    </source>
</evidence>
<proteinExistence type="predicted"/>
<dbReference type="InterPro" id="IPR001356">
    <property type="entry name" value="HD"/>
</dbReference>
<feature type="domain" description="LIM zinc-binding" evidence="12">
    <location>
        <begin position="32"/>
        <end position="91"/>
    </location>
</feature>
<evidence type="ECO:0000256" key="6">
    <source>
        <dbReference type="ARBA" id="ARBA00023125"/>
    </source>
</evidence>
<evidence type="ECO:0000256" key="4">
    <source>
        <dbReference type="ARBA" id="ARBA00022833"/>
    </source>
</evidence>
<dbReference type="KEGG" id="aten:116297714"/>
<dbReference type="AlphaFoldDB" id="A0A6P8I9N8"/>
<dbReference type="SMART" id="SM00132">
    <property type="entry name" value="LIM"/>
    <property type="match status" value="2"/>
</dbReference>
<dbReference type="GO" id="GO:0000981">
    <property type="term" value="F:DNA-binding transcription factor activity, RNA polymerase II-specific"/>
    <property type="evidence" value="ECO:0007669"/>
    <property type="project" value="InterPro"/>
</dbReference>
<keyword evidence="14" id="KW-1185">Reference proteome</keyword>
<dbReference type="GeneID" id="116297714"/>
<gene>
    <name evidence="15" type="primary">LOC116297714</name>
</gene>
<dbReference type="Gene3D" id="1.10.10.60">
    <property type="entry name" value="Homeodomain-like"/>
    <property type="match status" value="1"/>
</dbReference>
<dbReference type="SUPFAM" id="SSF57716">
    <property type="entry name" value="Glucocorticoid receptor-like (DNA-binding domain)"/>
    <property type="match status" value="2"/>
</dbReference>
<dbReference type="FunFam" id="2.10.110.10:FF:000006">
    <property type="entry name" value="LIM homeobox transcription factor 1-beta"/>
    <property type="match status" value="1"/>
</dbReference>
<evidence type="ECO:0000256" key="9">
    <source>
        <dbReference type="PROSITE-ProRule" id="PRU00108"/>
    </source>
</evidence>
<dbReference type="Pfam" id="PF00412">
    <property type="entry name" value="LIM"/>
    <property type="match status" value="2"/>
</dbReference>
<dbReference type="GO" id="GO:0046872">
    <property type="term" value="F:metal ion binding"/>
    <property type="evidence" value="ECO:0007669"/>
    <property type="project" value="UniProtKB-KW"/>
</dbReference>
<dbReference type="InParanoid" id="A0A6P8I9N8"/>
<reference evidence="15" key="1">
    <citation type="submission" date="2025-08" db="UniProtKB">
        <authorList>
            <consortium name="RefSeq"/>
        </authorList>
    </citation>
    <scope>IDENTIFICATION</scope>
    <source>
        <tissue evidence="15">Tentacle</tissue>
    </source>
</reference>
<sequence length="276" mass="31845">MEITEEQLATLNASTVEQQSNNVGMKNSTPEKICNGCKMEIASKFVMKVGDYFWHQECMACSDCAEHLEQKCFSRDGMVFCSKDFYRRFGPKCPGCNDIISPTQIVRKINNRVYHISCMCCMACNKQLATGDKFYLLEDGRVICNEDYTENDQISDSSQERTKRARTFISTSQLSSLKLAYCATPKPTLHERERIAKETGLDMRVVQVWFQNRRAKDRRIMNKGRFPWLQTANRRARHMRSQSWSPGVMRFSGMTEEGELDGKVVFSSYKTLSKFN</sequence>
<dbReference type="InterPro" id="IPR009057">
    <property type="entry name" value="Homeodomain-like_sf"/>
</dbReference>
<evidence type="ECO:0000256" key="7">
    <source>
        <dbReference type="ARBA" id="ARBA00023155"/>
    </source>
</evidence>
<dbReference type="RefSeq" id="XP_031561857.1">
    <property type="nucleotide sequence ID" value="XM_031705997.1"/>
</dbReference>
<dbReference type="PROSITE" id="PS00478">
    <property type="entry name" value="LIM_DOMAIN_1"/>
    <property type="match status" value="2"/>
</dbReference>
<feature type="domain" description="LIM zinc-binding" evidence="12">
    <location>
        <begin position="92"/>
        <end position="154"/>
    </location>
</feature>
<dbReference type="PROSITE" id="PS50071">
    <property type="entry name" value="HOMEOBOX_2"/>
    <property type="match status" value="1"/>
</dbReference>
<keyword evidence="6 9" id="KW-0238">DNA-binding</keyword>
<keyword evidence="2 10" id="KW-0479">Metal-binding</keyword>
<evidence type="ECO:0000256" key="5">
    <source>
        <dbReference type="ARBA" id="ARBA00023038"/>
    </source>
</evidence>
<keyword evidence="7 9" id="KW-0371">Homeobox</keyword>
<evidence type="ECO:0000313" key="14">
    <source>
        <dbReference type="Proteomes" id="UP000515163"/>
    </source>
</evidence>
<dbReference type="Gene3D" id="2.10.110.10">
    <property type="entry name" value="Cysteine Rich Protein"/>
    <property type="match status" value="2"/>
</dbReference>
<dbReference type="SUPFAM" id="SSF46689">
    <property type="entry name" value="Homeodomain-like"/>
    <property type="match status" value="1"/>
</dbReference>
<evidence type="ECO:0000256" key="11">
    <source>
        <dbReference type="RuleBase" id="RU000682"/>
    </source>
</evidence>
<dbReference type="PROSITE" id="PS50023">
    <property type="entry name" value="LIM_DOMAIN_2"/>
    <property type="match status" value="2"/>
</dbReference>
<evidence type="ECO:0000256" key="2">
    <source>
        <dbReference type="ARBA" id="ARBA00022723"/>
    </source>
</evidence>
<evidence type="ECO:0000259" key="12">
    <source>
        <dbReference type="PROSITE" id="PS50023"/>
    </source>
</evidence>